<feature type="chain" id="PRO_5045661030" evidence="1">
    <location>
        <begin position="26"/>
        <end position="121"/>
    </location>
</feature>
<dbReference type="EMBL" id="CP095855">
    <property type="protein sequence ID" value="UPK66660.1"/>
    <property type="molecule type" value="Genomic_DNA"/>
</dbReference>
<evidence type="ECO:0000313" key="2">
    <source>
        <dbReference type="EMBL" id="UPK66660.1"/>
    </source>
</evidence>
<protein>
    <submittedName>
        <fullName evidence="2">Uncharacterized protein</fullName>
    </submittedName>
</protein>
<reference evidence="2 3" key="1">
    <citation type="submission" date="2022-04" db="EMBL/GenBank/DDBJ databases">
        <title>The arsenic-methylating capacity of Chitinophaga filiformis YT5 during chitin decomposition.</title>
        <authorList>
            <person name="Chen G."/>
            <person name="Liang Y."/>
        </authorList>
    </citation>
    <scope>NUCLEOTIDE SEQUENCE [LARGE SCALE GENOMIC DNA]</scope>
    <source>
        <strain evidence="2 3">YT5</strain>
    </source>
</reference>
<name>A0ABY4HTF0_CHIFI</name>
<dbReference type="RefSeq" id="WP_247808870.1">
    <property type="nucleotide sequence ID" value="NZ_CP095855.1"/>
</dbReference>
<feature type="signal peptide" evidence="1">
    <location>
        <begin position="1"/>
        <end position="25"/>
    </location>
</feature>
<gene>
    <name evidence="2" type="ORF">MYF79_17110</name>
</gene>
<evidence type="ECO:0000256" key="1">
    <source>
        <dbReference type="SAM" id="SignalP"/>
    </source>
</evidence>
<keyword evidence="1" id="KW-0732">Signal</keyword>
<evidence type="ECO:0000313" key="3">
    <source>
        <dbReference type="Proteomes" id="UP000830198"/>
    </source>
</evidence>
<dbReference type="Proteomes" id="UP000830198">
    <property type="component" value="Chromosome"/>
</dbReference>
<organism evidence="2 3">
    <name type="scientific">Chitinophaga filiformis</name>
    <name type="common">Myxococcus filiformis</name>
    <name type="synonym">Flexibacter filiformis</name>
    <dbReference type="NCBI Taxonomy" id="104663"/>
    <lineage>
        <taxon>Bacteria</taxon>
        <taxon>Pseudomonadati</taxon>
        <taxon>Bacteroidota</taxon>
        <taxon>Chitinophagia</taxon>
        <taxon>Chitinophagales</taxon>
        <taxon>Chitinophagaceae</taxon>
        <taxon>Chitinophaga</taxon>
    </lineage>
</organism>
<sequence>MTKRALNLFLIVMMALCSFTSVANANDNKPPFTEIGYQTDGNYYYTFYVDLSKDAPNAIAYIQVQKNATGEILKLDNFSGKVVLLNPVKFSIKDKATVSFFDGNQLISKDLKGAIDGSVKP</sequence>
<proteinExistence type="predicted"/>
<accession>A0ABY4HTF0</accession>
<keyword evidence="3" id="KW-1185">Reference proteome</keyword>